<evidence type="ECO:0000313" key="1">
    <source>
        <dbReference type="EMBL" id="SUP36000.1"/>
    </source>
</evidence>
<accession>A0A380NC02</accession>
<dbReference type="PANTHER" id="PTHR38479:SF2">
    <property type="entry name" value="WINGED HELIX DNA-BINDING DOMAIN-CONTAINING PROTEIN"/>
    <property type="match status" value="1"/>
</dbReference>
<evidence type="ECO:0000313" key="2">
    <source>
        <dbReference type="Proteomes" id="UP000254150"/>
    </source>
</evidence>
<dbReference type="AlphaFoldDB" id="A0A380NC02"/>
<protein>
    <recommendedName>
        <fullName evidence="3">Winged helix DNA-binding domain-containing protein</fullName>
    </recommendedName>
</protein>
<dbReference type="Pfam" id="PF06224">
    <property type="entry name" value="AlkZ-like"/>
    <property type="match status" value="1"/>
</dbReference>
<gene>
    <name evidence="1" type="ORF">NCTC7807_02140</name>
</gene>
<evidence type="ECO:0008006" key="3">
    <source>
        <dbReference type="Google" id="ProtNLM"/>
    </source>
</evidence>
<organism evidence="1 2">
    <name type="scientific">Streptomyces griseus</name>
    <dbReference type="NCBI Taxonomy" id="1911"/>
    <lineage>
        <taxon>Bacteria</taxon>
        <taxon>Bacillati</taxon>
        <taxon>Actinomycetota</taxon>
        <taxon>Actinomycetes</taxon>
        <taxon>Kitasatosporales</taxon>
        <taxon>Streptomycetaceae</taxon>
        <taxon>Streptomyces</taxon>
    </lineage>
</organism>
<sequence>MAYRMTDGQRRARLGVRHALAPSARADGPAGAARAVVALHSTDPSSVHVAAWARTRDEQADAASVEHALYEDRALVRLLAMRRTVFVAPAETAAVLQAACSREVAARERRKLEGFVAASELAPDGAAAGWLAGAEEAALASLAARGEATAAELAADDARLAAQVRIGGASPHARGQSVAARLLLLLAAEGKAVRGRPRGSWTSHQYRWSPLSAWLPDGLAPWETEAARAELARLWLRAYGPGTAEDLRWWAGWTKTQTTRALKEVAPAEVELDDGTTGLVLADDLDPVPGPEPWAALLPALDPTPMGWHSRAWYLGPHRDRLYDRAGNIGPSVWWCGRIVGGWAQDRDGALVCRYLEDVGADARAAVDAEAERLAPRLGAVRLTARTRGRTWLEEELAADSG</sequence>
<proteinExistence type="predicted"/>
<dbReference type="Proteomes" id="UP000254150">
    <property type="component" value="Unassembled WGS sequence"/>
</dbReference>
<reference evidence="1 2" key="1">
    <citation type="submission" date="2018-06" db="EMBL/GenBank/DDBJ databases">
        <authorList>
            <consortium name="Pathogen Informatics"/>
            <person name="Doyle S."/>
        </authorList>
    </citation>
    <scope>NUCLEOTIDE SEQUENCE [LARGE SCALE GENOMIC DNA]</scope>
    <source>
        <strain evidence="1 2">NCTC7807</strain>
    </source>
</reference>
<name>A0A380NC02_STRGR</name>
<dbReference type="InterPro" id="IPR009351">
    <property type="entry name" value="AlkZ-like"/>
</dbReference>
<dbReference type="EMBL" id="UHID01000005">
    <property type="protein sequence ID" value="SUP36000.1"/>
    <property type="molecule type" value="Genomic_DNA"/>
</dbReference>
<dbReference type="PANTHER" id="PTHR38479">
    <property type="entry name" value="LMO0824 PROTEIN"/>
    <property type="match status" value="1"/>
</dbReference>